<dbReference type="OrthoDB" id="3855217at2"/>
<dbReference type="Pfam" id="PF00011">
    <property type="entry name" value="HSP20"/>
    <property type="match status" value="1"/>
</dbReference>
<accession>A0A4Q2SB44</accession>
<dbReference type="InterPro" id="IPR031107">
    <property type="entry name" value="Small_HSP"/>
</dbReference>
<dbReference type="InterPro" id="IPR002068">
    <property type="entry name" value="A-crystallin/Hsp20_dom"/>
</dbReference>
<dbReference type="SUPFAM" id="SSF49764">
    <property type="entry name" value="HSP20-like chaperones"/>
    <property type="match status" value="1"/>
</dbReference>
<dbReference type="Proteomes" id="UP000293291">
    <property type="component" value="Unassembled WGS sequence"/>
</dbReference>
<feature type="domain" description="SHSP" evidence="3">
    <location>
        <begin position="14"/>
        <end position="128"/>
    </location>
</feature>
<gene>
    <name evidence="4" type="ORF">EUA07_18755</name>
</gene>
<dbReference type="AlphaFoldDB" id="A0A4Q2SB44"/>
<dbReference type="PANTHER" id="PTHR11527">
    <property type="entry name" value="HEAT-SHOCK PROTEIN 20 FAMILY MEMBER"/>
    <property type="match status" value="1"/>
</dbReference>
<name>A0A4Q2SB44_9ACTN</name>
<sequence length="130" mass="14524">MFRNFFGTEGMLDRVQGTHVMRLEEYLEDDTCVIRAELPGIDPEKDVDISVADGILHLRAEREEHKEEKQADGYRSEFHYGRLARSIRLPQGASVDDVTASYKNGILEVRVPAPKAAATAQATKIPIARG</sequence>
<evidence type="ECO:0000256" key="2">
    <source>
        <dbReference type="RuleBase" id="RU003616"/>
    </source>
</evidence>
<comment type="similarity">
    <text evidence="1 2">Belongs to the small heat shock protein (HSP20) family.</text>
</comment>
<organism evidence="4 5">
    <name type="scientific">Nocardioides ganghwensis</name>
    <dbReference type="NCBI Taxonomy" id="252230"/>
    <lineage>
        <taxon>Bacteria</taxon>
        <taxon>Bacillati</taxon>
        <taxon>Actinomycetota</taxon>
        <taxon>Actinomycetes</taxon>
        <taxon>Propionibacteriales</taxon>
        <taxon>Nocardioidaceae</taxon>
        <taxon>Nocardioides</taxon>
    </lineage>
</organism>
<keyword evidence="5" id="KW-1185">Reference proteome</keyword>
<evidence type="ECO:0000259" key="3">
    <source>
        <dbReference type="PROSITE" id="PS01031"/>
    </source>
</evidence>
<reference evidence="4 5" key="1">
    <citation type="submission" date="2019-01" db="EMBL/GenBank/DDBJ databases">
        <title>Novel species of Nocardioides.</title>
        <authorList>
            <person name="Liu Q."/>
            <person name="Xin Y.-H."/>
        </authorList>
    </citation>
    <scope>NUCLEOTIDE SEQUENCE [LARGE SCALE GENOMIC DNA]</scope>
    <source>
        <strain evidence="4 5">CGMCC 4.6875</strain>
    </source>
</reference>
<comment type="caution">
    <text evidence="4">The sequence shown here is derived from an EMBL/GenBank/DDBJ whole genome shotgun (WGS) entry which is preliminary data.</text>
</comment>
<evidence type="ECO:0000256" key="1">
    <source>
        <dbReference type="PROSITE-ProRule" id="PRU00285"/>
    </source>
</evidence>
<evidence type="ECO:0000313" key="5">
    <source>
        <dbReference type="Proteomes" id="UP000293291"/>
    </source>
</evidence>
<protein>
    <submittedName>
        <fullName evidence="4">Hsp20/alpha crystallin family protein</fullName>
    </submittedName>
</protein>
<evidence type="ECO:0000313" key="4">
    <source>
        <dbReference type="EMBL" id="RYB98143.1"/>
    </source>
</evidence>
<dbReference type="InterPro" id="IPR008978">
    <property type="entry name" value="HSP20-like_chaperone"/>
</dbReference>
<dbReference type="PROSITE" id="PS01031">
    <property type="entry name" value="SHSP"/>
    <property type="match status" value="1"/>
</dbReference>
<dbReference type="CDD" id="cd06464">
    <property type="entry name" value="ACD_sHsps-like"/>
    <property type="match status" value="1"/>
</dbReference>
<proteinExistence type="inferred from homology"/>
<dbReference type="EMBL" id="SDWU01000025">
    <property type="protein sequence ID" value="RYB98143.1"/>
    <property type="molecule type" value="Genomic_DNA"/>
</dbReference>
<dbReference type="Gene3D" id="2.60.40.790">
    <property type="match status" value="1"/>
</dbReference>